<name>A0ABW1X4K0_9ACTN</name>
<proteinExistence type="inferred from homology"/>
<dbReference type="InterPro" id="IPR029069">
    <property type="entry name" value="HotDog_dom_sf"/>
</dbReference>
<accession>A0ABW1X4K0</accession>
<evidence type="ECO:0000313" key="3">
    <source>
        <dbReference type="EMBL" id="MFC6397404.1"/>
    </source>
</evidence>
<organism evidence="3 4">
    <name type="scientific">Luteococcus sanguinis</name>
    <dbReference type="NCBI Taxonomy" id="174038"/>
    <lineage>
        <taxon>Bacteria</taxon>
        <taxon>Bacillati</taxon>
        <taxon>Actinomycetota</taxon>
        <taxon>Actinomycetes</taxon>
        <taxon>Propionibacteriales</taxon>
        <taxon>Propionibacteriaceae</taxon>
        <taxon>Luteococcus</taxon>
    </lineage>
</organism>
<reference evidence="4" key="1">
    <citation type="journal article" date="2019" name="Int. J. Syst. Evol. Microbiol.">
        <title>The Global Catalogue of Microorganisms (GCM) 10K type strain sequencing project: providing services to taxonomists for standard genome sequencing and annotation.</title>
        <authorList>
            <consortium name="The Broad Institute Genomics Platform"/>
            <consortium name="The Broad Institute Genome Sequencing Center for Infectious Disease"/>
            <person name="Wu L."/>
            <person name="Ma J."/>
        </authorList>
    </citation>
    <scope>NUCLEOTIDE SEQUENCE [LARGE SCALE GENOMIC DNA]</scope>
    <source>
        <strain evidence="4">CGMCC 1.15277</strain>
    </source>
</reference>
<dbReference type="PRINTS" id="PR01483">
    <property type="entry name" value="FASYNTHASE"/>
</dbReference>
<dbReference type="Pfam" id="PF01575">
    <property type="entry name" value="MaoC_dehydratas"/>
    <property type="match status" value="1"/>
</dbReference>
<dbReference type="Gene3D" id="3.10.129.10">
    <property type="entry name" value="Hotdog Thioesterase"/>
    <property type="match status" value="1"/>
</dbReference>
<dbReference type="InterPro" id="IPR002539">
    <property type="entry name" value="MaoC-like_dom"/>
</dbReference>
<sequence length="283" mass="30624">MAEVVLPGLPAVGGLVTRAALSPRRPDVATHGIPELTVRVAGVKQSPTGLADYDRVTGFTLRDQVPPTWLHVLTFSLQGWVMSRKDFPFPLAGILHVSNDMELLRPVGSHELLDMSVRCVDPRPHAKGVVFDLAGEVSVAGETVWRGTSTYLSGKAKLPGEPMPTLRLDAPKGAPSQQWRLPADLGRQYARVSGDNNPIHTSPLGARLFGLPRPIIHGMWTHARALSALEGRLPEAYRAQVQFAKPLMLPGRAGFVSSESDGQARFAVVNKDAKPHLVGLVTW</sequence>
<keyword evidence="4" id="KW-1185">Reference proteome</keyword>
<dbReference type="PANTHER" id="PTHR43841">
    <property type="entry name" value="3-HYDROXYACYL-THIOESTER DEHYDRATASE HTDX-RELATED"/>
    <property type="match status" value="1"/>
</dbReference>
<dbReference type="Proteomes" id="UP001596266">
    <property type="component" value="Unassembled WGS sequence"/>
</dbReference>
<gene>
    <name evidence="3" type="ORF">ACFP57_10490</name>
</gene>
<dbReference type="EMBL" id="JBHSUA010000020">
    <property type="protein sequence ID" value="MFC6397404.1"/>
    <property type="molecule type" value="Genomic_DNA"/>
</dbReference>
<comment type="similarity">
    <text evidence="1">Belongs to the enoyl-CoA hydratase/isomerase family.</text>
</comment>
<dbReference type="SUPFAM" id="SSF54637">
    <property type="entry name" value="Thioesterase/thiol ester dehydrase-isomerase"/>
    <property type="match status" value="2"/>
</dbReference>
<evidence type="ECO:0000256" key="1">
    <source>
        <dbReference type="ARBA" id="ARBA00005254"/>
    </source>
</evidence>
<evidence type="ECO:0000259" key="2">
    <source>
        <dbReference type="Pfam" id="PF01575"/>
    </source>
</evidence>
<dbReference type="RefSeq" id="WP_343885695.1">
    <property type="nucleotide sequence ID" value="NZ_BAAAKI010000010.1"/>
</dbReference>
<evidence type="ECO:0000313" key="4">
    <source>
        <dbReference type="Proteomes" id="UP001596266"/>
    </source>
</evidence>
<feature type="domain" description="MaoC-like" evidence="2">
    <location>
        <begin position="187"/>
        <end position="270"/>
    </location>
</feature>
<dbReference type="PANTHER" id="PTHR43841:SF3">
    <property type="entry name" value="(3R)-HYDROXYACYL-ACP DEHYDRATASE SUBUNIT HADB"/>
    <property type="match status" value="1"/>
</dbReference>
<comment type="caution">
    <text evidence="3">The sequence shown here is derived from an EMBL/GenBank/DDBJ whole genome shotgun (WGS) entry which is preliminary data.</text>
</comment>
<protein>
    <submittedName>
        <fullName evidence="3">MaoC/PaaZ C-terminal domain-containing protein</fullName>
    </submittedName>
</protein>
<dbReference type="InterPro" id="IPR003965">
    <property type="entry name" value="Fatty_acid_synthase"/>
</dbReference>